<dbReference type="STRING" id="58343.AQJ46_47925"/>
<accession>A0A124HV53</accession>
<dbReference type="Proteomes" id="UP000053669">
    <property type="component" value="Unassembled WGS sequence"/>
</dbReference>
<evidence type="ECO:0000313" key="2">
    <source>
        <dbReference type="Proteomes" id="UP000053669"/>
    </source>
</evidence>
<proteinExistence type="predicted"/>
<gene>
    <name evidence="1" type="ORF">AQJ46_47925</name>
</gene>
<dbReference type="AlphaFoldDB" id="A0A124HV53"/>
<reference evidence="1 2" key="1">
    <citation type="submission" date="2015-10" db="EMBL/GenBank/DDBJ databases">
        <title>Draft genome sequence of Streptomyces canus DSM 40017, type strain for the species Streptomyces canus.</title>
        <authorList>
            <person name="Ruckert C."/>
            <person name="Winkler A."/>
            <person name="Kalinowski J."/>
            <person name="Kampfer P."/>
            <person name="Glaeser S."/>
        </authorList>
    </citation>
    <scope>NUCLEOTIDE SEQUENCE [LARGE SCALE GENOMIC DNA]</scope>
    <source>
        <strain evidence="1 2">DSM 40017</strain>
    </source>
</reference>
<dbReference type="RefSeq" id="WP_059211662.1">
    <property type="nucleotide sequence ID" value="NZ_KQ948684.1"/>
</dbReference>
<dbReference type="EMBL" id="LMWU01000074">
    <property type="protein sequence ID" value="KUN57290.1"/>
    <property type="molecule type" value="Genomic_DNA"/>
</dbReference>
<sequence>MLEAQDTRRARWGGFGPCIGRGQCDGCPILEAWRGQCTVVPVNAPRVLVRVDPVFAPDSLFTGPAGHRLWVTTGPNDGDFRHRRPWSWEDAARVRGWDVGRRYYDEHGEGFWLERTARVPALGCVITTRARGSFTRHAFRVARCRVALLHCAGECHHDVDLLNAISHACPGPEGANEERSDLRWTHAALATPPPADNIRFHVDIRPMSVKIAAINGGHLEQARLTLSGSGWTAERIRAAGDALRAHLSPPHLSRPACGPPR</sequence>
<comment type="caution">
    <text evidence="1">The sequence shown here is derived from an EMBL/GenBank/DDBJ whole genome shotgun (WGS) entry which is preliminary data.</text>
</comment>
<protein>
    <submittedName>
        <fullName evidence="1">Uncharacterized protein</fullName>
    </submittedName>
</protein>
<organism evidence="1 2">
    <name type="scientific">Streptomyces canus</name>
    <dbReference type="NCBI Taxonomy" id="58343"/>
    <lineage>
        <taxon>Bacteria</taxon>
        <taxon>Bacillati</taxon>
        <taxon>Actinomycetota</taxon>
        <taxon>Actinomycetes</taxon>
        <taxon>Kitasatosporales</taxon>
        <taxon>Streptomycetaceae</taxon>
        <taxon>Streptomyces</taxon>
        <taxon>Streptomyces aurantiacus group</taxon>
    </lineage>
</organism>
<evidence type="ECO:0000313" key="1">
    <source>
        <dbReference type="EMBL" id="KUN57290.1"/>
    </source>
</evidence>
<name>A0A124HV53_9ACTN</name>